<dbReference type="EMBL" id="CP106753">
    <property type="protein sequence ID" value="UXY14235.1"/>
    <property type="molecule type" value="Genomic_DNA"/>
</dbReference>
<keyword evidence="3" id="KW-1185">Reference proteome</keyword>
<keyword evidence="1" id="KW-0472">Membrane</keyword>
<dbReference type="Pfam" id="PF06035">
    <property type="entry name" value="Peptidase_C93"/>
    <property type="match status" value="1"/>
</dbReference>
<evidence type="ECO:0000313" key="3">
    <source>
        <dbReference type="Proteomes" id="UP001061302"/>
    </source>
</evidence>
<dbReference type="Proteomes" id="UP001061302">
    <property type="component" value="Chromosome"/>
</dbReference>
<dbReference type="Gene3D" id="3.10.620.30">
    <property type="match status" value="1"/>
</dbReference>
<dbReference type="RefSeq" id="WP_263123535.1">
    <property type="nucleotide sequence ID" value="NZ_CP106753.1"/>
</dbReference>
<dbReference type="PANTHER" id="PTHR39327:SF1">
    <property type="entry name" value="BLR5470 PROTEIN"/>
    <property type="match status" value="1"/>
</dbReference>
<sequence length="245" mass="27647">MDSRQRFDDDGTSLSVQLRVPISTAPFRQWLRPSRRGWLLLLPVCFAVAAVDSGRMETLLQSRFGSKPLKAFQAWRQTVTETRSLADLERLERINGFFNRHLAFLDDQVLWNEADYWATPLEAIGRAAGDCEDFAVAKYFSLIEAGVEKNKLRLTYVKARIGGPTSTVTQAHMVLTYYATPQAEPLVLDNLIGEIRPASRRPDLLPVFSFNRDGVYVGGAAPAPVERLSRWTNLILRMQAQGYDP</sequence>
<proteinExistence type="predicted"/>
<evidence type="ECO:0000256" key="1">
    <source>
        <dbReference type="SAM" id="Phobius"/>
    </source>
</evidence>
<evidence type="ECO:0000313" key="2">
    <source>
        <dbReference type="EMBL" id="UXY14235.1"/>
    </source>
</evidence>
<name>A0ABY6DIR2_9NEIS</name>
<protein>
    <submittedName>
        <fullName evidence="2">Transglutaminase-like cysteine peptidase</fullName>
    </submittedName>
</protein>
<keyword evidence="1" id="KW-1133">Transmembrane helix</keyword>
<dbReference type="InterPro" id="IPR010319">
    <property type="entry name" value="Transglutaminase-like_Cys_pept"/>
</dbReference>
<feature type="transmembrane region" description="Helical" evidence="1">
    <location>
        <begin position="37"/>
        <end position="54"/>
    </location>
</feature>
<reference evidence="2" key="1">
    <citation type="submission" date="2022-10" db="EMBL/GenBank/DDBJ databases">
        <title>Chitiniphilus purpureus sp. nov., a novel chitin-degrading bacterium isolated from crawfish pond sediment.</title>
        <authorList>
            <person name="Li K."/>
        </authorList>
    </citation>
    <scope>NUCLEOTIDE SEQUENCE</scope>
    <source>
        <strain evidence="2">CD1</strain>
    </source>
</reference>
<accession>A0ABY6DIR2</accession>
<gene>
    <name evidence="2" type="ORF">N8I74_13030</name>
</gene>
<organism evidence="2 3">
    <name type="scientific">Chitiniphilus purpureus</name>
    <dbReference type="NCBI Taxonomy" id="2981137"/>
    <lineage>
        <taxon>Bacteria</taxon>
        <taxon>Pseudomonadati</taxon>
        <taxon>Pseudomonadota</taxon>
        <taxon>Betaproteobacteria</taxon>
        <taxon>Neisseriales</taxon>
        <taxon>Chitinibacteraceae</taxon>
        <taxon>Chitiniphilus</taxon>
    </lineage>
</organism>
<keyword evidence="1" id="KW-0812">Transmembrane</keyword>
<dbReference type="PANTHER" id="PTHR39327">
    <property type="match status" value="1"/>
</dbReference>